<name>A0A1R1PK56_ZANCU</name>
<keyword evidence="3" id="KW-1185">Reference proteome</keyword>
<evidence type="ECO:0000313" key="3">
    <source>
        <dbReference type="Proteomes" id="UP000188320"/>
    </source>
</evidence>
<keyword evidence="1" id="KW-0732">Signal</keyword>
<dbReference type="Proteomes" id="UP000188320">
    <property type="component" value="Unassembled WGS sequence"/>
</dbReference>
<evidence type="ECO:0000313" key="2">
    <source>
        <dbReference type="EMBL" id="OMH81272.1"/>
    </source>
</evidence>
<reference evidence="3" key="1">
    <citation type="submission" date="2017-01" db="EMBL/GenBank/DDBJ databases">
        <authorList>
            <person name="Wang Y."/>
            <person name="White M."/>
            <person name="Kvist S."/>
            <person name="Moncalvo J.-M."/>
        </authorList>
    </citation>
    <scope>NUCLEOTIDE SEQUENCE [LARGE SCALE GENOMIC DNA]</scope>
    <source>
        <strain evidence="3">COL-18-3</strain>
    </source>
</reference>
<evidence type="ECO:0000256" key="1">
    <source>
        <dbReference type="SAM" id="SignalP"/>
    </source>
</evidence>
<protein>
    <submittedName>
        <fullName evidence="2">Uncharacterized protein</fullName>
    </submittedName>
</protein>
<dbReference type="AlphaFoldDB" id="A0A1R1PK56"/>
<dbReference type="EMBL" id="LSSK01000940">
    <property type="protein sequence ID" value="OMH81272.1"/>
    <property type="molecule type" value="Genomic_DNA"/>
</dbReference>
<accession>A0A1R1PK56</accession>
<feature type="chain" id="PRO_5013068345" evidence="1">
    <location>
        <begin position="18"/>
        <end position="156"/>
    </location>
</feature>
<proteinExistence type="predicted"/>
<feature type="signal peptide" evidence="1">
    <location>
        <begin position="1"/>
        <end position="17"/>
    </location>
</feature>
<comment type="caution">
    <text evidence="2">The sequence shown here is derived from an EMBL/GenBank/DDBJ whole genome shotgun (WGS) entry which is preliminary data.</text>
</comment>
<gene>
    <name evidence="2" type="ORF">AX774_g5287</name>
</gene>
<organism evidence="2 3">
    <name type="scientific">Zancudomyces culisetae</name>
    <name type="common">Gut fungus</name>
    <name type="synonym">Smittium culisetae</name>
    <dbReference type="NCBI Taxonomy" id="1213189"/>
    <lineage>
        <taxon>Eukaryota</taxon>
        <taxon>Fungi</taxon>
        <taxon>Fungi incertae sedis</taxon>
        <taxon>Zoopagomycota</taxon>
        <taxon>Kickxellomycotina</taxon>
        <taxon>Harpellomycetes</taxon>
        <taxon>Harpellales</taxon>
        <taxon>Legeriomycetaceae</taxon>
        <taxon>Zancudomyces</taxon>
    </lineage>
</organism>
<sequence>MIKSVILSTLVASSALAFNSQNAQNQTLQGAGENNVLESNFNEMDYEHSPRRKKMTVELFRVGSGYWEPLRVGRDPSQTQGTFNIKANKCYAAPEFAAVKMSGNHINKGAFLACKEANCGGVCYIHHMNQGSSINELWFALGNKFAVSYSWIAPYF</sequence>